<dbReference type="AlphaFoldDB" id="A0A1I5JFV0"/>
<name>A0A1I5JFV0_9HYPH</name>
<dbReference type="SUPFAM" id="SSF53474">
    <property type="entry name" value="alpha/beta-Hydrolases"/>
    <property type="match status" value="1"/>
</dbReference>
<proteinExistence type="predicted"/>
<accession>A0A1I5JFV0</accession>
<dbReference type="Proteomes" id="UP000199236">
    <property type="component" value="Unassembled WGS sequence"/>
</dbReference>
<evidence type="ECO:0000313" key="1">
    <source>
        <dbReference type="EMBL" id="SFO71443.1"/>
    </source>
</evidence>
<dbReference type="STRING" id="655353.SAMN04488056_111125"/>
<dbReference type="InterPro" id="IPR029058">
    <property type="entry name" value="AB_hydrolase_fold"/>
</dbReference>
<gene>
    <name evidence="1" type="ORF">SAMN04488056_111125</name>
</gene>
<protein>
    <submittedName>
        <fullName evidence="1">Uncharacterized protein</fullName>
    </submittedName>
</protein>
<reference evidence="1 2" key="1">
    <citation type="submission" date="2016-10" db="EMBL/GenBank/DDBJ databases">
        <authorList>
            <person name="de Groot N.N."/>
        </authorList>
    </citation>
    <scope>NUCLEOTIDE SEQUENCE [LARGE SCALE GENOMIC DNA]</scope>
    <source>
        <strain evidence="1 2">CGMCC 1.9157</strain>
    </source>
</reference>
<sequence length="270" mass="30531">MASAGPVENRKGWGYDFIRSQSINVVSFLETRSTAWYRPSNFLDFLEELEQIIDFSKFSSRISYGGSMGGYAAGAFASRLNCDAAILLNPISSLSRELAPWETRFEIAKRVNWSSSYHDAAEGIVGVPHVYLVADSLHSLDLKHIKRFERACPSCEFYRFPDVGHGIAVHMHALGVLKPFVLDIFNGHAPDKADFFQAIRQRRDYVRYYKQVFIEKEDRITPARANILAQNLARTLKRNRVPKKLAIQIFQNITALDPIEFGLELPASAG</sequence>
<evidence type="ECO:0000313" key="2">
    <source>
        <dbReference type="Proteomes" id="UP000199236"/>
    </source>
</evidence>
<keyword evidence="2" id="KW-1185">Reference proteome</keyword>
<dbReference type="EMBL" id="FOVR01000011">
    <property type="protein sequence ID" value="SFO71443.1"/>
    <property type="molecule type" value="Genomic_DNA"/>
</dbReference>
<dbReference type="OrthoDB" id="7247356at2"/>
<organism evidence="1 2">
    <name type="scientific">Cohaesibacter marisflavi</name>
    <dbReference type="NCBI Taxonomy" id="655353"/>
    <lineage>
        <taxon>Bacteria</taxon>
        <taxon>Pseudomonadati</taxon>
        <taxon>Pseudomonadota</taxon>
        <taxon>Alphaproteobacteria</taxon>
        <taxon>Hyphomicrobiales</taxon>
        <taxon>Cohaesibacteraceae</taxon>
    </lineage>
</organism>
<dbReference type="RefSeq" id="WP_090074617.1">
    <property type="nucleotide sequence ID" value="NZ_FOVR01000011.1"/>
</dbReference>
<dbReference type="Gene3D" id="3.40.50.1820">
    <property type="entry name" value="alpha/beta hydrolase"/>
    <property type="match status" value="1"/>
</dbReference>